<dbReference type="OrthoDB" id="5215637at2759"/>
<feature type="chain" id="PRO_5034517828" evidence="3">
    <location>
        <begin position="23"/>
        <end position="304"/>
    </location>
</feature>
<evidence type="ECO:0000256" key="2">
    <source>
        <dbReference type="SAM" id="Phobius"/>
    </source>
</evidence>
<keyword evidence="2" id="KW-0812">Transmembrane</keyword>
<proteinExistence type="predicted"/>
<dbReference type="EMBL" id="WIGM01000037">
    <property type="protein sequence ID" value="KAF6843568.1"/>
    <property type="molecule type" value="Genomic_DNA"/>
</dbReference>
<dbReference type="AlphaFoldDB" id="A0A8H6U7K1"/>
<feature type="region of interest" description="Disordered" evidence="1">
    <location>
        <begin position="235"/>
        <end position="304"/>
    </location>
</feature>
<dbReference type="PROSITE" id="PS51257">
    <property type="entry name" value="PROKAR_LIPOPROTEIN"/>
    <property type="match status" value="1"/>
</dbReference>
<feature type="compositionally biased region" description="Basic and acidic residues" evidence="1">
    <location>
        <begin position="292"/>
        <end position="304"/>
    </location>
</feature>
<accession>A0A8H6U7K1</accession>
<evidence type="ECO:0000256" key="1">
    <source>
        <dbReference type="SAM" id="MobiDB-lite"/>
    </source>
</evidence>
<dbReference type="Proteomes" id="UP000639643">
    <property type="component" value="Unassembled WGS sequence"/>
</dbReference>
<evidence type="ECO:0000313" key="4">
    <source>
        <dbReference type="EMBL" id="KAF6843568.1"/>
    </source>
</evidence>
<evidence type="ECO:0000313" key="5">
    <source>
        <dbReference type="Proteomes" id="UP000639643"/>
    </source>
</evidence>
<evidence type="ECO:0000256" key="3">
    <source>
        <dbReference type="SAM" id="SignalP"/>
    </source>
</evidence>
<comment type="caution">
    <text evidence="4">The sequence shown here is derived from an EMBL/GenBank/DDBJ whole genome shotgun (WGS) entry which is preliminary data.</text>
</comment>
<feature type="transmembrane region" description="Helical" evidence="2">
    <location>
        <begin position="196"/>
        <end position="224"/>
    </location>
</feature>
<organism evidence="4 5">
    <name type="scientific">Colletotrichum musicola</name>
    <dbReference type="NCBI Taxonomy" id="2175873"/>
    <lineage>
        <taxon>Eukaryota</taxon>
        <taxon>Fungi</taxon>
        <taxon>Dikarya</taxon>
        <taxon>Ascomycota</taxon>
        <taxon>Pezizomycotina</taxon>
        <taxon>Sordariomycetes</taxon>
        <taxon>Hypocreomycetidae</taxon>
        <taxon>Glomerellales</taxon>
        <taxon>Glomerellaceae</taxon>
        <taxon>Colletotrichum</taxon>
        <taxon>Colletotrichum orchidearum species complex</taxon>
    </lineage>
</organism>
<feature type="signal peptide" evidence="3">
    <location>
        <begin position="1"/>
        <end position="22"/>
    </location>
</feature>
<gene>
    <name evidence="4" type="ORF">CMUS01_01976</name>
</gene>
<keyword evidence="5" id="KW-1185">Reference proteome</keyword>
<protein>
    <submittedName>
        <fullName evidence="4">Uncharacterized protein</fullName>
    </submittedName>
</protein>
<feature type="compositionally biased region" description="Low complexity" evidence="1">
    <location>
        <begin position="149"/>
        <end position="179"/>
    </location>
</feature>
<feature type="region of interest" description="Disordered" evidence="1">
    <location>
        <begin position="149"/>
        <end position="190"/>
    </location>
</feature>
<reference evidence="4" key="1">
    <citation type="journal article" date="2020" name="Phytopathology">
        <title>Genome Sequence Resources of Colletotrichum truncatum, C. plurivorum, C. musicola, and C. sojae: Four Species Pathogenic to Soybean (Glycine max).</title>
        <authorList>
            <person name="Rogerio F."/>
            <person name="Boufleur T.R."/>
            <person name="Ciampi-Guillardi M."/>
            <person name="Sukno S.A."/>
            <person name="Thon M.R."/>
            <person name="Massola Junior N.S."/>
            <person name="Baroncelli R."/>
        </authorList>
    </citation>
    <scope>NUCLEOTIDE SEQUENCE</scope>
    <source>
        <strain evidence="4">LFN0074</strain>
    </source>
</reference>
<feature type="compositionally biased region" description="Low complexity" evidence="1">
    <location>
        <begin position="241"/>
        <end position="258"/>
    </location>
</feature>
<keyword evidence="2" id="KW-0472">Membrane</keyword>
<sequence length="304" mass="31116">MVRLPRWLLATQLLALVAPASGQSCYWPTGTGNSALKACEVASGNEAAACCFQNHYCTTNGLCLSPTEGTWYRGGCTDKEFAKTGCPKYCDKDDIAGASPGRHVQVVPCSSKAFACGGSGNCPKQNFTLTPFRAVMNLALQTDLANSSTATSTATGPASTTTSAGSNGSAGSEGSASTGDPSVATCSSTAESSSGISAGAAAGIGAGVGVPLAIAVIVLSMMLLREKKKAREGLAASGFHQQQQQQYHHQQPGYGQQPIYSATTTTSPWGKAETPNYAPAAEVSGNSLPPELPDHANGRHELPH</sequence>
<keyword evidence="2" id="KW-1133">Transmembrane helix</keyword>
<feature type="compositionally biased region" description="Polar residues" evidence="1">
    <location>
        <begin position="259"/>
        <end position="268"/>
    </location>
</feature>
<name>A0A8H6U7K1_9PEZI</name>
<keyword evidence="3" id="KW-0732">Signal</keyword>